<comment type="caution">
    <text evidence="5">The sequence shown here is derived from an EMBL/GenBank/DDBJ whole genome shotgun (WGS) entry which is preliminary data.</text>
</comment>
<dbReference type="Pfam" id="PF02735">
    <property type="entry name" value="Ku"/>
    <property type="match status" value="1"/>
</dbReference>
<reference evidence="5 6" key="1">
    <citation type="submission" date="2020-06" db="EMBL/GenBank/DDBJ databases">
        <title>Description of novel acetic acid bacteria.</title>
        <authorList>
            <person name="Sombolestani A."/>
        </authorList>
    </citation>
    <scope>NUCLEOTIDE SEQUENCE [LARGE SCALE GENOMIC DNA]</scope>
    <source>
        <strain evidence="5 6">LMG 31431</strain>
    </source>
</reference>
<dbReference type="NCBIfam" id="TIGR02772">
    <property type="entry name" value="Ku_bact"/>
    <property type="match status" value="1"/>
</dbReference>
<dbReference type="Gene3D" id="2.40.290.10">
    <property type="match status" value="1"/>
</dbReference>
<dbReference type="InterPro" id="IPR016194">
    <property type="entry name" value="SPOC-like_C_dom_sf"/>
</dbReference>
<keyword evidence="1 2" id="KW-0238">DNA-binding</keyword>
<gene>
    <name evidence="2" type="primary">ku</name>
    <name evidence="5" type="ORF">HUK84_20035</name>
</gene>
<comment type="subunit">
    <text evidence="2">Homodimer. Interacts with LigD.</text>
</comment>
<sequence length="273" mass="30310">MAARAFWSGYLKLSLVTCPVAMMPVRRDSGALHFHTLNRRTGHRVLSRYVDALDGRPVADDDQVLGYPRDEESYVLLEDAELDAVALDSTHTIDVTQFVPAGQVGLVWYDTPHFLLPDDPVGAEAFAVIRAAMAAGNMVGISRLVLYRRERAVLLEPRDRGMVLWTLHYGNEVRDAADYFAPAEDGYGRAEMGLLQKLIDRQSRPWDPDMLDDPVREKLLEMIAARHRGRKRAKAGAAPAPGGQVVSIMDALRASLEETSGDESGKGKRRKRS</sequence>
<evidence type="ECO:0000259" key="4">
    <source>
        <dbReference type="SMART" id="SM00559"/>
    </source>
</evidence>
<keyword evidence="2" id="KW-0234">DNA repair</keyword>
<evidence type="ECO:0000313" key="6">
    <source>
        <dbReference type="Proteomes" id="UP000534870"/>
    </source>
</evidence>
<dbReference type="PANTHER" id="PTHR41251">
    <property type="entry name" value="NON-HOMOLOGOUS END JOINING PROTEIN KU"/>
    <property type="match status" value="1"/>
</dbReference>
<dbReference type="InterPro" id="IPR009187">
    <property type="entry name" value="Prok_Ku"/>
</dbReference>
<keyword evidence="2" id="KW-0233">DNA recombination</keyword>
<protein>
    <recommendedName>
        <fullName evidence="2">Non-homologous end joining protein Ku</fullName>
    </recommendedName>
</protein>
<proteinExistence type="inferred from homology"/>
<dbReference type="GO" id="GO:0006303">
    <property type="term" value="P:double-strand break repair via nonhomologous end joining"/>
    <property type="evidence" value="ECO:0007669"/>
    <property type="project" value="UniProtKB-UniRule"/>
</dbReference>
<feature type="domain" description="Ku" evidence="4">
    <location>
        <begin position="55"/>
        <end position="185"/>
    </location>
</feature>
<dbReference type="AlphaFoldDB" id="A0A7Y7IZU4"/>
<dbReference type="HAMAP" id="MF_01875">
    <property type="entry name" value="Prokaryotic_Ku"/>
    <property type="match status" value="1"/>
</dbReference>
<evidence type="ECO:0000256" key="2">
    <source>
        <dbReference type="HAMAP-Rule" id="MF_01875"/>
    </source>
</evidence>
<organism evidence="5 6">
    <name type="scientific">Nguyenibacter vanlangensis</name>
    <dbReference type="NCBI Taxonomy" id="1216886"/>
    <lineage>
        <taxon>Bacteria</taxon>
        <taxon>Pseudomonadati</taxon>
        <taxon>Pseudomonadota</taxon>
        <taxon>Alphaproteobacteria</taxon>
        <taxon>Acetobacterales</taxon>
        <taxon>Acetobacteraceae</taxon>
        <taxon>Nguyenibacter</taxon>
    </lineage>
</organism>
<dbReference type="GO" id="GO:0006310">
    <property type="term" value="P:DNA recombination"/>
    <property type="evidence" value="ECO:0007669"/>
    <property type="project" value="UniProtKB-KW"/>
</dbReference>
<feature type="region of interest" description="Disordered" evidence="3">
    <location>
        <begin position="251"/>
        <end position="273"/>
    </location>
</feature>
<keyword evidence="2" id="KW-0227">DNA damage</keyword>
<accession>A0A7Y7IZU4</accession>
<dbReference type="SMART" id="SM00559">
    <property type="entry name" value="Ku78"/>
    <property type="match status" value="1"/>
</dbReference>
<evidence type="ECO:0000256" key="3">
    <source>
        <dbReference type="SAM" id="MobiDB-lite"/>
    </source>
</evidence>
<comment type="similarity">
    <text evidence="2">Belongs to the prokaryotic Ku family.</text>
</comment>
<evidence type="ECO:0000313" key="5">
    <source>
        <dbReference type="EMBL" id="NVN13398.1"/>
    </source>
</evidence>
<dbReference type="InterPro" id="IPR006164">
    <property type="entry name" value="DNA_bd_Ku70/Ku80"/>
</dbReference>
<dbReference type="RefSeq" id="WP_176641765.1">
    <property type="nucleotide sequence ID" value="NZ_JABXXP010000903.1"/>
</dbReference>
<dbReference type="GO" id="GO:0003690">
    <property type="term" value="F:double-stranded DNA binding"/>
    <property type="evidence" value="ECO:0007669"/>
    <property type="project" value="UniProtKB-UniRule"/>
</dbReference>
<dbReference type="Proteomes" id="UP000534870">
    <property type="component" value="Unassembled WGS sequence"/>
</dbReference>
<dbReference type="PIRSF" id="PIRSF006493">
    <property type="entry name" value="Prok_Ku"/>
    <property type="match status" value="1"/>
</dbReference>
<dbReference type="SUPFAM" id="SSF100939">
    <property type="entry name" value="SPOC domain-like"/>
    <property type="match status" value="1"/>
</dbReference>
<evidence type="ECO:0000256" key="1">
    <source>
        <dbReference type="ARBA" id="ARBA00023125"/>
    </source>
</evidence>
<dbReference type="PANTHER" id="PTHR41251:SF1">
    <property type="entry name" value="NON-HOMOLOGOUS END JOINING PROTEIN KU"/>
    <property type="match status" value="1"/>
</dbReference>
<name>A0A7Y7IZU4_9PROT</name>
<comment type="function">
    <text evidence="2">With LigD forms a non-homologous end joining (NHEJ) DNA repair enzyme, which repairs dsDNA breaks with reduced fidelity. Binds linear dsDNA with 5'- and 3'- overhangs but not closed circular dsDNA nor ssDNA. Recruits and stimulates the ligase activity of LigD.</text>
</comment>
<dbReference type="EMBL" id="JABXXP010000903">
    <property type="protein sequence ID" value="NVN13398.1"/>
    <property type="molecule type" value="Genomic_DNA"/>
</dbReference>